<dbReference type="RefSeq" id="WP_378220390.1">
    <property type="nucleotide sequence ID" value="NZ_JBHRTK010000012.1"/>
</dbReference>
<accession>A0ABV7KAK8</accession>
<keyword evidence="2" id="KW-1185">Reference proteome</keyword>
<reference evidence="2" key="1">
    <citation type="journal article" date="2019" name="Int. J. Syst. Evol. Microbiol.">
        <title>The Global Catalogue of Microorganisms (GCM) 10K type strain sequencing project: providing services to taxonomists for standard genome sequencing and annotation.</title>
        <authorList>
            <consortium name="The Broad Institute Genomics Platform"/>
            <consortium name="The Broad Institute Genome Sequencing Center for Infectious Disease"/>
            <person name="Wu L."/>
            <person name="Ma J."/>
        </authorList>
    </citation>
    <scope>NUCLEOTIDE SEQUENCE [LARGE SCALE GENOMIC DNA]</scope>
    <source>
        <strain evidence="2">KCTC 52165</strain>
    </source>
</reference>
<proteinExistence type="predicted"/>
<dbReference type="Proteomes" id="UP001595583">
    <property type="component" value="Unassembled WGS sequence"/>
</dbReference>
<protein>
    <submittedName>
        <fullName evidence="1">DUF1839 family protein</fullName>
    </submittedName>
</protein>
<dbReference type="Pfam" id="PF08893">
    <property type="entry name" value="DUF1839"/>
    <property type="match status" value="1"/>
</dbReference>
<comment type="caution">
    <text evidence="1">The sequence shown here is derived from an EMBL/GenBank/DDBJ whole genome shotgun (WGS) entry which is preliminary data.</text>
</comment>
<name>A0ABV7KAK8_9HYPH</name>
<evidence type="ECO:0000313" key="1">
    <source>
        <dbReference type="EMBL" id="MFC3206575.1"/>
    </source>
</evidence>
<dbReference type="EMBL" id="JBHRTK010000012">
    <property type="protein sequence ID" value="MFC3206575.1"/>
    <property type="molecule type" value="Genomic_DNA"/>
</dbReference>
<gene>
    <name evidence="1" type="ORF">ACFOHJ_10170</name>
</gene>
<dbReference type="InterPro" id="IPR014989">
    <property type="entry name" value="DUF1839"/>
</dbReference>
<organism evidence="1 2">
    <name type="scientific">Aquamicrobium soli</name>
    <dbReference type="NCBI Taxonomy" id="1811518"/>
    <lineage>
        <taxon>Bacteria</taxon>
        <taxon>Pseudomonadati</taxon>
        <taxon>Pseudomonadota</taxon>
        <taxon>Alphaproteobacteria</taxon>
        <taxon>Hyphomicrobiales</taxon>
        <taxon>Phyllobacteriaceae</taxon>
        <taxon>Aquamicrobium</taxon>
    </lineage>
</organism>
<evidence type="ECO:0000313" key="2">
    <source>
        <dbReference type="Proteomes" id="UP001595583"/>
    </source>
</evidence>
<sequence length="331" mass="36239">MRTVIAGLDPASYRPHRLHDAQRHWPQSNCYVDLLIEVMHASGHDPVTALGFTVGQDFEGDQFTFFKFPTADLNRLAGLDIQELAIFDRLETHALTQIERGRLPLVEVDAFHLPDTGGISYRSHHSKTTVGINSLDPAARRMTYFHNDGYFALEGEDYDGIFGQWEGLPAGALPLFPYAEFVKFDAAPPARDAAGTAARLLAKHLARRPKRNPLAAYAAAFGRHAEALAGRAPDYFHTYAFNTLRQVGANFELLASHLEWLGGNGTDGLAPAVETAGRIAQGAKTMQFKLARAMARGRFDGLDAMIVPMADAYDVVMSVLDARMATLAKAA</sequence>